<comment type="caution">
    <text evidence="4">The sequence shown here is derived from an EMBL/GenBank/DDBJ whole genome shotgun (WGS) entry which is preliminary data.</text>
</comment>
<dbReference type="EMBL" id="JACHNU010000007">
    <property type="protein sequence ID" value="MBB4664363.1"/>
    <property type="molecule type" value="Genomic_DNA"/>
</dbReference>
<dbReference type="GO" id="GO:0006749">
    <property type="term" value="P:glutathione metabolic process"/>
    <property type="evidence" value="ECO:0007669"/>
    <property type="project" value="TreeGrafter"/>
</dbReference>
<dbReference type="EC" id="3.5.2.14" evidence="4"/>
<sequence>MTALRRIGVDTGGTFTDCVLIDYETNDIVVAKVPSRPRAPHEAIMHGIGELAVPADAGDGAAHRVESVTHGTTIATNAVITGDFARIGFITTEGFRDVLEIGTQMRPKLYDLHQSPRAPMVARRLRAEVSERISATGEVIAPLDRDEVEAVARRLLDEQVEAIAIGCMFSFANAEHEERIQEIVEAIAPGLYVGRSSRISQEPREYPRFATAAVNAALAPRIDAYIRGLEERLAEHAPGTRLYVMQSNGGIGTAERSVGEHVHRLILSGPAAGVMGGARAAAECGFDDCITFDVGGTSADVGVVTGGRPRTGIEMELPNGVPCKLPHIEVEAIGAGGGSIAWVDLGGALNVGPQSAGADPGPACYGRSGTEPTVTDAHLLLGRLSPRGLVDGGLELDVERAREALAALAGKLGIDTDAAALGVLALLEQNMAGAIRRAAARHGDDLRDFVLVAGGGAGPLHAVSVMRSLGMAGAVIPPHPGLLSALGLLAAHLRHDRVTPLLGLTGTLSDDAIEDAFAALEGEAALALAEDGVAAEDRRFERLLDLRYLGQEYTLRVPTAAGESQAEVVARFHELHERTFGHAAPKEQTELVAARLVAIGVRAAPLIEQALPREPGAPYDRRRVTFDAASGPVEAAIYQRERLAAEQRVDGPAVIEQLDSTTLIPVGCHAVVHPSGSLVVTVSEER</sequence>
<dbReference type="GO" id="GO:0005829">
    <property type="term" value="C:cytosol"/>
    <property type="evidence" value="ECO:0007669"/>
    <property type="project" value="TreeGrafter"/>
</dbReference>
<organism evidence="4 5">
    <name type="scientific">Conexibacter arvalis</name>
    <dbReference type="NCBI Taxonomy" id="912552"/>
    <lineage>
        <taxon>Bacteria</taxon>
        <taxon>Bacillati</taxon>
        <taxon>Actinomycetota</taxon>
        <taxon>Thermoleophilia</taxon>
        <taxon>Solirubrobacterales</taxon>
        <taxon>Conexibacteraceae</taxon>
        <taxon>Conexibacter</taxon>
    </lineage>
</organism>
<dbReference type="Proteomes" id="UP000585272">
    <property type="component" value="Unassembled WGS sequence"/>
</dbReference>
<dbReference type="AlphaFoldDB" id="A0A840IJM3"/>
<feature type="domain" description="Hydantoinase A/oxoprolinase" evidence="1">
    <location>
        <begin position="208"/>
        <end position="496"/>
    </location>
</feature>
<proteinExistence type="predicted"/>
<feature type="domain" description="Hydantoinase/oxoprolinase N-terminal" evidence="2">
    <location>
        <begin position="6"/>
        <end position="186"/>
    </location>
</feature>
<dbReference type="InterPro" id="IPR043129">
    <property type="entry name" value="ATPase_NBD"/>
</dbReference>
<dbReference type="RefSeq" id="WP_183344375.1">
    <property type="nucleotide sequence ID" value="NZ_JACHNU010000007.1"/>
</dbReference>
<dbReference type="Pfam" id="PF19278">
    <property type="entry name" value="Hydant_A_C"/>
    <property type="match status" value="1"/>
</dbReference>
<evidence type="ECO:0000259" key="3">
    <source>
        <dbReference type="Pfam" id="PF19278"/>
    </source>
</evidence>
<accession>A0A840IJM3</accession>
<dbReference type="GO" id="GO:0047423">
    <property type="term" value="F:N-methylhydantoinase (ATP-hydrolyzing) activity"/>
    <property type="evidence" value="ECO:0007669"/>
    <property type="project" value="UniProtKB-EC"/>
</dbReference>
<dbReference type="Pfam" id="PF05378">
    <property type="entry name" value="Hydant_A_N"/>
    <property type="match status" value="1"/>
</dbReference>
<dbReference type="PANTHER" id="PTHR11365:SF23">
    <property type="entry name" value="HYPOTHETICAL 5-OXOPROLINASE (EUROFUNG)-RELATED"/>
    <property type="match status" value="1"/>
</dbReference>
<evidence type="ECO:0000313" key="4">
    <source>
        <dbReference type="EMBL" id="MBB4664363.1"/>
    </source>
</evidence>
<name>A0A840IJM3_9ACTN</name>
<dbReference type="SUPFAM" id="SSF53067">
    <property type="entry name" value="Actin-like ATPase domain"/>
    <property type="match status" value="1"/>
</dbReference>
<dbReference type="InterPro" id="IPR045079">
    <property type="entry name" value="Oxoprolinase-like"/>
</dbReference>
<keyword evidence="4" id="KW-0378">Hydrolase</keyword>
<dbReference type="InterPro" id="IPR049517">
    <property type="entry name" value="ACX-like_C"/>
</dbReference>
<dbReference type="PANTHER" id="PTHR11365">
    <property type="entry name" value="5-OXOPROLINASE RELATED"/>
    <property type="match status" value="1"/>
</dbReference>
<dbReference type="InterPro" id="IPR008040">
    <property type="entry name" value="Hydant_A_N"/>
</dbReference>
<evidence type="ECO:0000259" key="2">
    <source>
        <dbReference type="Pfam" id="PF05378"/>
    </source>
</evidence>
<reference evidence="4 5" key="1">
    <citation type="submission" date="2020-08" db="EMBL/GenBank/DDBJ databases">
        <title>Genomic Encyclopedia of Archaeal and Bacterial Type Strains, Phase II (KMG-II): from individual species to whole genera.</title>
        <authorList>
            <person name="Goeker M."/>
        </authorList>
    </citation>
    <scope>NUCLEOTIDE SEQUENCE [LARGE SCALE GENOMIC DNA]</scope>
    <source>
        <strain evidence="4 5">DSM 23288</strain>
    </source>
</reference>
<keyword evidence="5" id="KW-1185">Reference proteome</keyword>
<dbReference type="InterPro" id="IPR002821">
    <property type="entry name" value="Hydantoinase_A"/>
</dbReference>
<protein>
    <submittedName>
        <fullName evidence="4">N-methylhydantoinase A</fullName>
        <ecNumber evidence="4">3.5.2.14</ecNumber>
    </submittedName>
</protein>
<feature type="domain" description="Acetophenone carboxylase-like C-terminal" evidence="3">
    <location>
        <begin position="512"/>
        <end position="671"/>
    </location>
</feature>
<evidence type="ECO:0000313" key="5">
    <source>
        <dbReference type="Proteomes" id="UP000585272"/>
    </source>
</evidence>
<dbReference type="GO" id="GO:0017168">
    <property type="term" value="F:5-oxoprolinase (ATP-hydrolyzing) activity"/>
    <property type="evidence" value="ECO:0007669"/>
    <property type="project" value="TreeGrafter"/>
</dbReference>
<dbReference type="Pfam" id="PF01968">
    <property type="entry name" value="Hydantoinase_A"/>
    <property type="match status" value="1"/>
</dbReference>
<evidence type="ECO:0000259" key="1">
    <source>
        <dbReference type="Pfam" id="PF01968"/>
    </source>
</evidence>
<gene>
    <name evidence="4" type="ORF">BDZ31_003974</name>
</gene>